<dbReference type="GO" id="GO:0016020">
    <property type="term" value="C:membrane"/>
    <property type="evidence" value="ECO:0007669"/>
    <property type="project" value="UniProtKB-SubCell"/>
</dbReference>
<feature type="transmembrane region" description="Helical" evidence="5">
    <location>
        <begin position="385"/>
        <end position="406"/>
    </location>
</feature>
<dbReference type="PANTHER" id="PTHR24064">
    <property type="entry name" value="SOLUTE CARRIER FAMILY 22 MEMBER"/>
    <property type="match status" value="1"/>
</dbReference>
<dbReference type="GO" id="GO:0022857">
    <property type="term" value="F:transmembrane transporter activity"/>
    <property type="evidence" value="ECO:0007669"/>
    <property type="project" value="InterPro"/>
</dbReference>
<gene>
    <name evidence="7" type="ORF">LSINAPIS_LOCUS676</name>
</gene>
<keyword evidence="4 5" id="KW-0472">Membrane</keyword>
<evidence type="ECO:0000256" key="3">
    <source>
        <dbReference type="ARBA" id="ARBA00022989"/>
    </source>
</evidence>
<feature type="transmembrane region" description="Helical" evidence="5">
    <location>
        <begin position="161"/>
        <end position="180"/>
    </location>
</feature>
<dbReference type="InterPro" id="IPR020846">
    <property type="entry name" value="MFS_dom"/>
</dbReference>
<feature type="transmembrane region" description="Helical" evidence="5">
    <location>
        <begin position="187"/>
        <end position="208"/>
    </location>
</feature>
<evidence type="ECO:0000256" key="5">
    <source>
        <dbReference type="SAM" id="Phobius"/>
    </source>
</evidence>
<dbReference type="InterPro" id="IPR005828">
    <property type="entry name" value="MFS_sugar_transport-like"/>
</dbReference>
<feature type="transmembrane region" description="Helical" evidence="5">
    <location>
        <begin position="328"/>
        <end position="350"/>
    </location>
</feature>
<evidence type="ECO:0000313" key="8">
    <source>
        <dbReference type="Proteomes" id="UP000324832"/>
    </source>
</evidence>
<feature type="transmembrane region" description="Helical" evidence="5">
    <location>
        <begin position="418"/>
        <end position="436"/>
    </location>
</feature>
<reference evidence="7 8" key="1">
    <citation type="submission" date="2017-07" db="EMBL/GenBank/DDBJ databases">
        <authorList>
            <person name="Talla V."/>
            <person name="Backstrom N."/>
        </authorList>
    </citation>
    <scope>NUCLEOTIDE SEQUENCE [LARGE SCALE GENOMIC DNA]</scope>
</reference>
<feature type="transmembrane region" description="Helical" evidence="5">
    <location>
        <begin position="131"/>
        <end position="155"/>
    </location>
</feature>
<organism evidence="7 8">
    <name type="scientific">Leptidea sinapis</name>
    <dbReference type="NCBI Taxonomy" id="189913"/>
    <lineage>
        <taxon>Eukaryota</taxon>
        <taxon>Metazoa</taxon>
        <taxon>Ecdysozoa</taxon>
        <taxon>Arthropoda</taxon>
        <taxon>Hexapoda</taxon>
        <taxon>Insecta</taxon>
        <taxon>Pterygota</taxon>
        <taxon>Neoptera</taxon>
        <taxon>Endopterygota</taxon>
        <taxon>Lepidoptera</taxon>
        <taxon>Glossata</taxon>
        <taxon>Ditrysia</taxon>
        <taxon>Papilionoidea</taxon>
        <taxon>Pieridae</taxon>
        <taxon>Dismorphiinae</taxon>
        <taxon>Leptidea</taxon>
    </lineage>
</organism>
<sequence length="502" mass="57251">MTKLKHPKLHNPIEKQFNDITRFHYFLFFLLFSSKLPIFWHILNLIFLSPPIDYICHDGSKNSTKNLCPCDVPIWDRSVFLETMQSKFGLHCNKYWLINFSHCINFLGLLIGGLVFGFLSDKFGRLKMYVTSCSILGVTGCLLTVMPTIAAFTLMRFLEGVGSGGAIITGYVLCIEYCGLRHREVITALYHVPINLSHITLPVVSYLWRHFDHFQLAISIPIFLFIFVWWLAMESPKWLMDNDDIDKAVDVMEKYGKFNGRPCENIREQIEEFLDHHSNKSRRHMKFWEIFKHKTLSINLGCMSVVYFLCGIGYYGVSQMIGKMNGNIHINVTVSGAMLLPGTIASIFLLKLLNRRTFLMSTIFFSGLFMVIAVCIPFHLSWLRVLIACICNCFFFMSFIIVFLYGVELFPTSVRNSALGFLSFLSRVGQIAAPLVNDLHETTSGIIFGVLALLGTVLCYLLPETKDVELPSSLDDTKVLGRKKVLLEDDDNITINSPMQIS</sequence>
<dbReference type="EMBL" id="FZQP02000049">
    <property type="protein sequence ID" value="VVC86948.1"/>
    <property type="molecule type" value="Genomic_DNA"/>
</dbReference>
<evidence type="ECO:0000256" key="1">
    <source>
        <dbReference type="ARBA" id="ARBA00004141"/>
    </source>
</evidence>
<evidence type="ECO:0000259" key="6">
    <source>
        <dbReference type="PROSITE" id="PS50850"/>
    </source>
</evidence>
<feature type="transmembrane region" description="Helical" evidence="5">
    <location>
        <begin position="23"/>
        <end position="43"/>
    </location>
</feature>
<dbReference type="Pfam" id="PF00083">
    <property type="entry name" value="Sugar_tr"/>
    <property type="match status" value="1"/>
</dbReference>
<dbReference type="PROSITE" id="PS50850">
    <property type="entry name" value="MFS"/>
    <property type="match status" value="1"/>
</dbReference>
<dbReference type="AlphaFoldDB" id="A0A5E4PPD3"/>
<accession>A0A5E4PPD3</accession>
<protein>
    <recommendedName>
        <fullName evidence="6">Major facilitator superfamily (MFS) profile domain-containing protein</fullName>
    </recommendedName>
</protein>
<feature type="transmembrane region" description="Helical" evidence="5">
    <location>
        <begin position="442"/>
        <end position="462"/>
    </location>
</feature>
<keyword evidence="8" id="KW-1185">Reference proteome</keyword>
<feature type="transmembrane region" description="Helical" evidence="5">
    <location>
        <begin position="96"/>
        <end position="119"/>
    </location>
</feature>
<dbReference type="Gene3D" id="1.20.1250.20">
    <property type="entry name" value="MFS general substrate transporter like domains"/>
    <property type="match status" value="1"/>
</dbReference>
<evidence type="ECO:0000313" key="7">
    <source>
        <dbReference type="EMBL" id="VVC86948.1"/>
    </source>
</evidence>
<comment type="subcellular location">
    <subcellularLocation>
        <location evidence="1">Membrane</location>
        <topology evidence="1">Multi-pass membrane protein</topology>
    </subcellularLocation>
</comment>
<feature type="domain" description="Major facilitator superfamily (MFS) profile" evidence="6">
    <location>
        <begin position="30"/>
        <end position="467"/>
    </location>
</feature>
<feature type="transmembrane region" description="Helical" evidence="5">
    <location>
        <begin position="357"/>
        <end position="379"/>
    </location>
</feature>
<feature type="transmembrane region" description="Helical" evidence="5">
    <location>
        <begin position="296"/>
        <end position="316"/>
    </location>
</feature>
<dbReference type="SUPFAM" id="SSF103473">
    <property type="entry name" value="MFS general substrate transporter"/>
    <property type="match status" value="1"/>
</dbReference>
<keyword evidence="2 5" id="KW-0812">Transmembrane</keyword>
<evidence type="ECO:0000256" key="2">
    <source>
        <dbReference type="ARBA" id="ARBA00022692"/>
    </source>
</evidence>
<dbReference type="Proteomes" id="UP000324832">
    <property type="component" value="Unassembled WGS sequence"/>
</dbReference>
<keyword evidence="3 5" id="KW-1133">Transmembrane helix</keyword>
<feature type="transmembrane region" description="Helical" evidence="5">
    <location>
        <begin position="214"/>
        <end position="232"/>
    </location>
</feature>
<proteinExistence type="predicted"/>
<name>A0A5E4PPD3_9NEOP</name>
<evidence type="ECO:0000256" key="4">
    <source>
        <dbReference type="ARBA" id="ARBA00023136"/>
    </source>
</evidence>
<dbReference type="InterPro" id="IPR036259">
    <property type="entry name" value="MFS_trans_sf"/>
</dbReference>